<feature type="compositionally biased region" description="Basic and acidic residues" evidence="1">
    <location>
        <begin position="14"/>
        <end position="36"/>
    </location>
</feature>
<evidence type="ECO:0000313" key="3">
    <source>
        <dbReference type="Proteomes" id="UP000298787"/>
    </source>
</evidence>
<gene>
    <name evidence="2" type="ORF">D9C73_004662</name>
</gene>
<proteinExistence type="predicted"/>
<dbReference type="AlphaFoldDB" id="A0A4U5UBM1"/>
<name>A0A4U5UBM1_COLLU</name>
<sequence>MCYLETRFDKLQPMGEEIRSQADESNRGKLTGHEATLETMQPKLEDMEDRSIGIGLVNTDSHPLKDGVGSGVMDYQEEEEEVTRLSSFYRHNGRGAESEEDADGGS</sequence>
<evidence type="ECO:0000256" key="1">
    <source>
        <dbReference type="SAM" id="MobiDB-lite"/>
    </source>
</evidence>
<dbReference type="EMBL" id="CM014082">
    <property type="protein sequence ID" value="TKS71886.1"/>
    <property type="molecule type" value="Genomic_DNA"/>
</dbReference>
<accession>A0A4U5UBM1</accession>
<keyword evidence="3" id="KW-1185">Reference proteome</keyword>
<dbReference type="Proteomes" id="UP000298787">
    <property type="component" value="Chromosome 5"/>
</dbReference>
<feature type="region of interest" description="Disordered" evidence="1">
    <location>
        <begin position="75"/>
        <end position="106"/>
    </location>
</feature>
<evidence type="ECO:0000313" key="2">
    <source>
        <dbReference type="EMBL" id="TKS71886.1"/>
    </source>
</evidence>
<feature type="region of interest" description="Disordered" evidence="1">
    <location>
        <begin position="14"/>
        <end position="44"/>
    </location>
</feature>
<organism evidence="2 3">
    <name type="scientific">Collichthys lucidus</name>
    <name type="common">Big head croaker</name>
    <name type="synonym">Sciaena lucida</name>
    <dbReference type="NCBI Taxonomy" id="240159"/>
    <lineage>
        <taxon>Eukaryota</taxon>
        <taxon>Metazoa</taxon>
        <taxon>Chordata</taxon>
        <taxon>Craniata</taxon>
        <taxon>Vertebrata</taxon>
        <taxon>Euteleostomi</taxon>
        <taxon>Actinopterygii</taxon>
        <taxon>Neopterygii</taxon>
        <taxon>Teleostei</taxon>
        <taxon>Neoteleostei</taxon>
        <taxon>Acanthomorphata</taxon>
        <taxon>Eupercaria</taxon>
        <taxon>Sciaenidae</taxon>
        <taxon>Collichthys</taxon>
    </lineage>
</organism>
<reference evidence="2 3" key="1">
    <citation type="submission" date="2019-01" db="EMBL/GenBank/DDBJ databases">
        <title>Genome Assembly of Collichthys lucidus.</title>
        <authorList>
            <person name="Cai M."/>
            <person name="Xiao S."/>
        </authorList>
    </citation>
    <scope>NUCLEOTIDE SEQUENCE [LARGE SCALE GENOMIC DNA]</scope>
    <source>
        <strain evidence="2">JT15FE1705JMU</strain>
        <tissue evidence="2">Muscle</tissue>
    </source>
</reference>
<protein>
    <submittedName>
        <fullName evidence="2">Uncharacterized protein</fullName>
    </submittedName>
</protein>